<name>A0ABY5Z744_9ACTN</name>
<accession>A0ABY5Z744</accession>
<evidence type="ECO:0000313" key="4">
    <source>
        <dbReference type="Proteomes" id="UP001058271"/>
    </source>
</evidence>
<gene>
    <name evidence="3" type="ORF">Drose_00355</name>
</gene>
<dbReference type="PROSITE" id="PS50995">
    <property type="entry name" value="HTH_MARR_2"/>
    <property type="match status" value="1"/>
</dbReference>
<keyword evidence="4" id="KW-1185">Reference proteome</keyword>
<dbReference type="InterPro" id="IPR039422">
    <property type="entry name" value="MarR/SlyA-like"/>
</dbReference>
<dbReference type="InterPro" id="IPR036390">
    <property type="entry name" value="WH_DNA-bd_sf"/>
</dbReference>
<protein>
    <submittedName>
        <fullName evidence="3">MarR family transcriptional regulator</fullName>
    </submittedName>
</protein>
<dbReference type="Gene3D" id="1.10.10.10">
    <property type="entry name" value="Winged helix-like DNA-binding domain superfamily/Winged helix DNA-binding domain"/>
    <property type="match status" value="1"/>
</dbReference>
<dbReference type="Pfam" id="PF12802">
    <property type="entry name" value="MarR_2"/>
    <property type="match status" value="1"/>
</dbReference>
<feature type="region of interest" description="Disordered" evidence="1">
    <location>
        <begin position="16"/>
        <end position="58"/>
    </location>
</feature>
<dbReference type="PRINTS" id="PR00598">
    <property type="entry name" value="HTHMARR"/>
</dbReference>
<evidence type="ECO:0000259" key="2">
    <source>
        <dbReference type="PROSITE" id="PS50995"/>
    </source>
</evidence>
<dbReference type="EMBL" id="CP073721">
    <property type="protein sequence ID" value="UWZ36840.1"/>
    <property type="molecule type" value="Genomic_DNA"/>
</dbReference>
<reference evidence="3" key="1">
    <citation type="submission" date="2021-04" db="EMBL/GenBank/DDBJ databases">
        <title>Biosynthetic gene clusters of Dactylosporangioum roseum.</title>
        <authorList>
            <person name="Hartkoorn R.C."/>
            <person name="Beaudoing E."/>
            <person name="Hot D."/>
            <person name="Moureu S."/>
        </authorList>
    </citation>
    <scope>NUCLEOTIDE SEQUENCE</scope>
    <source>
        <strain evidence="3">NRRL B-16295</strain>
    </source>
</reference>
<feature type="compositionally biased region" description="Basic residues" evidence="1">
    <location>
        <begin position="16"/>
        <end position="36"/>
    </location>
</feature>
<dbReference type="Proteomes" id="UP001058271">
    <property type="component" value="Chromosome"/>
</dbReference>
<dbReference type="InterPro" id="IPR000835">
    <property type="entry name" value="HTH_MarR-typ"/>
</dbReference>
<dbReference type="SUPFAM" id="SSF46785">
    <property type="entry name" value="Winged helix' DNA-binding domain"/>
    <property type="match status" value="1"/>
</dbReference>
<dbReference type="PANTHER" id="PTHR33164:SF106">
    <property type="entry name" value="TRANSCRIPTIONAL REGULATORY PROTEIN"/>
    <property type="match status" value="1"/>
</dbReference>
<sequence length="214" mass="24309">MRQIYSNTCTIDRHFPERRRRSFGRNRAVGPRRHPSRSVPSRKYSSEEPRALRRARQTEPVRAADTLIDLLRRFNVEADRFVDVFTRAHGLHRTDMNAVAHIWRAAEHGHPLTPGELARMLSLSPAATTALLGRLERAGHIERNHDTADRRRVHLDMLPSARALALAFFTPLGEHLRSAFDEFDDKELETASRVMEKVLAATAAAADEAEEPVP</sequence>
<dbReference type="PANTHER" id="PTHR33164">
    <property type="entry name" value="TRANSCRIPTIONAL REGULATOR, MARR FAMILY"/>
    <property type="match status" value="1"/>
</dbReference>
<evidence type="ECO:0000256" key="1">
    <source>
        <dbReference type="SAM" id="MobiDB-lite"/>
    </source>
</evidence>
<proteinExistence type="predicted"/>
<dbReference type="SMART" id="SM00347">
    <property type="entry name" value="HTH_MARR"/>
    <property type="match status" value="1"/>
</dbReference>
<feature type="compositionally biased region" description="Basic and acidic residues" evidence="1">
    <location>
        <begin position="44"/>
        <end position="58"/>
    </location>
</feature>
<dbReference type="InterPro" id="IPR036388">
    <property type="entry name" value="WH-like_DNA-bd_sf"/>
</dbReference>
<feature type="domain" description="HTH marR-type" evidence="2">
    <location>
        <begin position="64"/>
        <end position="200"/>
    </location>
</feature>
<evidence type="ECO:0000313" key="3">
    <source>
        <dbReference type="EMBL" id="UWZ36840.1"/>
    </source>
</evidence>
<organism evidence="3 4">
    <name type="scientific">Dactylosporangium roseum</name>
    <dbReference type="NCBI Taxonomy" id="47989"/>
    <lineage>
        <taxon>Bacteria</taxon>
        <taxon>Bacillati</taxon>
        <taxon>Actinomycetota</taxon>
        <taxon>Actinomycetes</taxon>
        <taxon>Micromonosporales</taxon>
        <taxon>Micromonosporaceae</taxon>
        <taxon>Dactylosporangium</taxon>
    </lineage>
</organism>